<dbReference type="HOGENOM" id="CLU_017286_1_1_1"/>
<evidence type="ECO:0000256" key="5">
    <source>
        <dbReference type="PIRNR" id="PIRNR036365"/>
    </source>
</evidence>
<feature type="chain" id="PRO_5005127893" description="Zinc metalloproteinase" evidence="5 7">
    <location>
        <begin position="18"/>
        <end position="508"/>
    </location>
</feature>
<feature type="region of interest" description="Disordered" evidence="8">
    <location>
        <begin position="410"/>
        <end position="449"/>
    </location>
</feature>
<evidence type="ECO:0000256" key="6">
    <source>
        <dbReference type="PROSITE-ProRule" id="PRU01211"/>
    </source>
</evidence>
<keyword evidence="11" id="KW-1185">Reference proteome</keyword>
<dbReference type="GO" id="GO:0006508">
    <property type="term" value="P:proteolysis"/>
    <property type="evidence" value="ECO:0007669"/>
    <property type="project" value="UniProtKB-KW"/>
</dbReference>
<dbReference type="PIRSF" id="PIRSF036365">
    <property type="entry name" value="Astacin_nematoda"/>
    <property type="match status" value="1"/>
</dbReference>
<dbReference type="eggNOG" id="KOG3714">
    <property type="taxonomic scope" value="Eukaryota"/>
</dbReference>
<keyword evidence="7" id="KW-0862">Zinc</keyword>
<comment type="subcellular location">
    <subcellularLocation>
        <location evidence="1 5">Secreted</location>
    </subcellularLocation>
</comment>
<comment type="cofactor">
    <cofactor evidence="7">
        <name>Zn(2+)</name>
        <dbReference type="ChEBI" id="CHEBI:29105"/>
    </cofactor>
    <text evidence="7">Binds 1 zinc ion per subunit.</text>
</comment>
<dbReference type="Gene3D" id="3.40.390.10">
    <property type="entry name" value="Collagenase (Catalytic Domain)"/>
    <property type="match status" value="1"/>
</dbReference>
<dbReference type="PROSITE" id="PS51864">
    <property type="entry name" value="ASTACIN"/>
    <property type="match status" value="1"/>
</dbReference>
<evidence type="ECO:0000256" key="3">
    <source>
        <dbReference type="ARBA" id="ARBA00023157"/>
    </source>
</evidence>
<organism evidence="11">
    <name type="scientific">Caenorhabditis remanei</name>
    <name type="common">Caenorhabditis vulgaris</name>
    <dbReference type="NCBI Taxonomy" id="31234"/>
    <lineage>
        <taxon>Eukaryota</taxon>
        <taxon>Metazoa</taxon>
        <taxon>Ecdysozoa</taxon>
        <taxon>Nematoda</taxon>
        <taxon>Chromadorea</taxon>
        <taxon>Rhabditida</taxon>
        <taxon>Rhabditina</taxon>
        <taxon>Rhabditomorpha</taxon>
        <taxon>Rhabditoidea</taxon>
        <taxon>Rhabditidae</taxon>
        <taxon>Peloderinae</taxon>
        <taxon>Caenorhabditis</taxon>
    </lineage>
</organism>
<keyword evidence="2 5" id="KW-0964">Secreted</keyword>
<dbReference type="Proteomes" id="UP000008281">
    <property type="component" value="Unassembled WGS sequence"/>
</dbReference>
<dbReference type="STRING" id="31234.E3MQ99"/>
<name>E3MQ99_CAERE</name>
<evidence type="ECO:0000256" key="2">
    <source>
        <dbReference type="ARBA" id="ARBA00022525"/>
    </source>
</evidence>
<dbReference type="PRINTS" id="PR00480">
    <property type="entry name" value="ASTACIN"/>
</dbReference>
<evidence type="ECO:0000256" key="8">
    <source>
        <dbReference type="SAM" id="MobiDB-lite"/>
    </source>
</evidence>
<dbReference type="EMBL" id="DS268465">
    <property type="protein sequence ID" value="EFP06846.1"/>
    <property type="molecule type" value="Genomic_DNA"/>
</dbReference>
<evidence type="ECO:0000259" key="9">
    <source>
        <dbReference type="PROSITE" id="PS51864"/>
    </source>
</evidence>
<dbReference type="AlphaFoldDB" id="E3MQ99"/>
<dbReference type="GO" id="GO:0005576">
    <property type="term" value="C:extracellular region"/>
    <property type="evidence" value="ECO:0007669"/>
    <property type="project" value="UniProtKB-SubCell"/>
</dbReference>
<dbReference type="Pfam" id="PF01400">
    <property type="entry name" value="Astacin"/>
    <property type="match status" value="1"/>
</dbReference>
<gene>
    <name evidence="10" type="ORF">CRE_11191</name>
</gene>
<keyword evidence="5 7" id="KW-0732">Signal</keyword>
<evidence type="ECO:0000256" key="7">
    <source>
        <dbReference type="RuleBase" id="RU361183"/>
    </source>
</evidence>
<dbReference type="InterPro" id="IPR017050">
    <property type="entry name" value="Metallopeptidase_nem"/>
</dbReference>
<accession>E3MQ99</accession>
<feature type="domain" description="Peptidase M12A" evidence="9">
    <location>
        <begin position="48"/>
        <end position="249"/>
    </location>
</feature>
<dbReference type="GO" id="GO:0008270">
    <property type="term" value="F:zinc ion binding"/>
    <property type="evidence" value="ECO:0007669"/>
    <property type="project" value="UniProtKB-UniRule"/>
</dbReference>
<proteinExistence type="predicted"/>
<dbReference type="SUPFAM" id="SSF55486">
    <property type="entry name" value="Metalloproteases ('zincins'), catalytic domain"/>
    <property type="match status" value="1"/>
</dbReference>
<dbReference type="GO" id="GO:0018996">
    <property type="term" value="P:molting cycle, collagen and cuticulin-based cuticle"/>
    <property type="evidence" value="ECO:0007669"/>
    <property type="project" value="InterPro"/>
</dbReference>
<dbReference type="InParanoid" id="E3MQ99"/>
<dbReference type="InterPro" id="IPR024079">
    <property type="entry name" value="MetalloPept_cat_dom_sf"/>
</dbReference>
<keyword evidence="7" id="KW-0479">Metal-binding</keyword>
<reference evidence="10" key="1">
    <citation type="submission" date="2007-07" db="EMBL/GenBank/DDBJ databases">
        <title>PCAP assembly of the Caenorhabditis remanei genome.</title>
        <authorList>
            <consortium name="The Caenorhabditis remanei Sequencing Consortium"/>
            <person name="Wilson R.K."/>
        </authorList>
    </citation>
    <scope>NUCLEOTIDE SEQUENCE [LARGE SCALE GENOMIC DNA]</scope>
    <source>
        <strain evidence="10">PB4641</strain>
    </source>
</reference>
<dbReference type="SMART" id="SM00235">
    <property type="entry name" value="ZnMc"/>
    <property type="match status" value="1"/>
</dbReference>
<feature type="compositionally biased region" description="Low complexity" evidence="8">
    <location>
        <begin position="410"/>
        <end position="446"/>
    </location>
</feature>
<evidence type="ECO:0000256" key="1">
    <source>
        <dbReference type="ARBA" id="ARBA00004613"/>
    </source>
</evidence>
<keyword evidence="7" id="KW-0482">Metalloprotease</keyword>
<feature type="signal peptide" evidence="5 7">
    <location>
        <begin position="1"/>
        <end position="17"/>
    </location>
</feature>
<keyword evidence="7" id="KW-0645">Protease</keyword>
<keyword evidence="4" id="KW-0325">Glycoprotein</keyword>
<keyword evidence="3" id="KW-1015">Disulfide bond</keyword>
<dbReference type="InterPro" id="IPR006026">
    <property type="entry name" value="Peptidase_Metallo"/>
</dbReference>
<dbReference type="OrthoDB" id="291007at2759"/>
<evidence type="ECO:0000313" key="10">
    <source>
        <dbReference type="EMBL" id="EFP06846.1"/>
    </source>
</evidence>
<keyword evidence="7" id="KW-0378">Hydrolase</keyword>
<protein>
    <recommendedName>
        <fullName evidence="5">Zinc metalloproteinase</fullName>
    </recommendedName>
</protein>
<dbReference type="InterPro" id="IPR001506">
    <property type="entry name" value="Peptidase_M12A"/>
</dbReference>
<evidence type="ECO:0000313" key="11">
    <source>
        <dbReference type="Proteomes" id="UP000008281"/>
    </source>
</evidence>
<sequence length="508" mass="56376">MLIQPIFILLSFSFVLGTANHKYAEKGIDGLIEGDIQLTDDEGSRVKRQISSVEKKWPNGVVSYYFDNGISRFENTGTLFIYTFSDETSRLIIKTAMNYISARTCVTFVESSSAADRIKILNDDCSSPVGMKGGEQGLRLGDKCVTFGEAVHQIMHALGIYNTNQRTDRDEYLTVNYTNVPEWLWQELNINDTTNNVTPFEHGSVMMLPEDVYENGTIESKELDYNNTLGFRRVTFYDMMMLNSHYSCSCAVDLACKNGGRTNPAKCSECLCPAGYAGTLCDQPPPGTQMYYTDVEWKQNITVFGNVDSDLPIGEPRMTYIWITAPEDKAIQMRVVHVYNCTCEPGCNSNGVEPKCWARDPAIVHPVYCCESDRSKMNRVTQSYLNPTPVVMHERSGECTAIIEYRHVTPAPTTPSTTTTTTTTTTTPKLTTTPTTTTTTTPVTTTKPKDCHHTATQTTTCKCTTTHTKMYETEECRIAAAAAGQCNSTTVTGGRKTVTKCSSDTTNI</sequence>
<comment type="caution">
    <text evidence="6">Lacks conserved residue(s) required for the propagation of feature annotation.</text>
</comment>
<dbReference type="OMA" id="IRMINIH"/>
<dbReference type="GO" id="GO:0004222">
    <property type="term" value="F:metalloendopeptidase activity"/>
    <property type="evidence" value="ECO:0007669"/>
    <property type="project" value="UniProtKB-UniRule"/>
</dbReference>
<dbReference type="PANTHER" id="PTHR10127:SF885">
    <property type="entry name" value="ZINC METALLOPROTEINASE NAS-16-RELATED"/>
    <property type="match status" value="1"/>
</dbReference>
<evidence type="ECO:0000256" key="4">
    <source>
        <dbReference type="ARBA" id="ARBA00023180"/>
    </source>
</evidence>
<dbReference type="PANTHER" id="PTHR10127">
    <property type="entry name" value="DISCOIDIN, CUB, EGF, LAMININ , AND ZINC METALLOPROTEASE DOMAIN CONTAINING"/>
    <property type="match status" value="1"/>
</dbReference>